<dbReference type="InterPro" id="IPR056924">
    <property type="entry name" value="SH3_Tf2-1"/>
</dbReference>
<sequence>MVELICERLKVASDRQKSYTNLRCQDIEYQVGDKLFPKASPWTKVLRFGRKGKLSPGVIHPYEVIEWIGLVAYHLLLPPEIERIHNVFLVSMLRRYRSDHSHVVPIKEIEVRSDLSYEEEPAAILDCEIKVLRSKTVPLMKVLWHNHKIE</sequence>
<keyword evidence="2" id="KW-1185">Reference proteome</keyword>
<dbReference type="OrthoDB" id="1939135at2759"/>
<proteinExistence type="predicted"/>
<organism evidence="2 3">
    <name type="scientific">Gossypium hirsutum</name>
    <name type="common">Upland cotton</name>
    <name type="synonym">Gossypium mexicanum</name>
    <dbReference type="NCBI Taxonomy" id="3635"/>
    <lineage>
        <taxon>Eukaryota</taxon>
        <taxon>Viridiplantae</taxon>
        <taxon>Streptophyta</taxon>
        <taxon>Embryophyta</taxon>
        <taxon>Tracheophyta</taxon>
        <taxon>Spermatophyta</taxon>
        <taxon>Magnoliopsida</taxon>
        <taxon>eudicotyledons</taxon>
        <taxon>Gunneridae</taxon>
        <taxon>Pentapetalae</taxon>
        <taxon>rosids</taxon>
        <taxon>malvids</taxon>
        <taxon>Malvales</taxon>
        <taxon>Malvaceae</taxon>
        <taxon>Malvoideae</taxon>
        <taxon>Gossypium</taxon>
    </lineage>
</organism>
<evidence type="ECO:0000313" key="3">
    <source>
        <dbReference type="RefSeq" id="XP_016704336.1"/>
    </source>
</evidence>
<dbReference type="RefSeq" id="XP_016704336.1">
    <property type="nucleotide sequence ID" value="XM_016848847.1"/>
</dbReference>
<evidence type="ECO:0000259" key="1">
    <source>
        <dbReference type="Pfam" id="PF24626"/>
    </source>
</evidence>
<dbReference type="AlphaFoldDB" id="A0A1U8KPD2"/>
<dbReference type="PANTHER" id="PTHR46148:SF44">
    <property type="entry name" value="GAG-POL POLYPROTEIN"/>
    <property type="match status" value="1"/>
</dbReference>
<name>A0A1U8KPD2_GOSHI</name>
<feature type="domain" description="Tf2-1-like SH3-like" evidence="1">
    <location>
        <begin position="32"/>
        <end position="97"/>
    </location>
</feature>
<dbReference type="PANTHER" id="PTHR46148">
    <property type="entry name" value="CHROMO DOMAIN-CONTAINING PROTEIN"/>
    <property type="match status" value="1"/>
</dbReference>
<accession>A0A1U8KPD2</accession>
<evidence type="ECO:0000313" key="2">
    <source>
        <dbReference type="Proteomes" id="UP000818029"/>
    </source>
</evidence>
<dbReference type="Proteomes" id="UP000818029">
    <property type="component" value="Chromosome D13"/>
</dbReference>
<protein>
    <recommendedName>
        <fullName evidence="1">Tf2-1-like SH3-like domain-containing protein</fullName>
    </recommendedName>
</protein>
<dbReference type="GeneID" id="107919374"/>
<gene>
    <name evidence="3" type="primary">LOC107919374</name>
</gene>
<dbReference type="KEGG" id="ghi:107919374"/>
<dbReference type="Pfam" id="PF24626">
    <property type="entry name" value="SH3_Tf2-1"/>
    <property type="match status" value="1"/>
</dbReference>
<dbReference type="PaxDb" id="3635-A0A1U8KPD2"/>
<reference evidence="2" key="1">
    <citation type="journal article" date="2020" name="Nat. Genet.">
        <title>Genomic diversifications of five Gossypium allopolyploid species and their impact on cotton improvement.</title>
        <authorList>
            <person name="Chen Z.J."/>
            <person name="Sreedasyam A."/>
            <person name="Ando A."/>
            <person name="Song Q."/>
            <person name="De Santiago L.M."/>
            <person name="Hulse-Kemp A.M."/>
            <person name="Ding M."/>
            <person name="Ye W."/>
            <person name="Kirkbride R.C."/>
            <person name="Jenkins J."/>
            <person name="Plott C."/>
            <person name="Lovell J."/>
            <person name="Lin Y.M."/>
            <person name="Vaughn R."/>
            <person name="Liu B."/>
            <person name="Simpson S."/>
            <person name="Scheffler B.E."/>
            <person name="Wen L."/>
            <person name="Saski C.A."/>
            <person name="Grover C.E."/>
            <person name="Hu G."/>
            <person name="Conover J.L."/>
            <person name="Carlson J.W."/>
            <person name="Shu S."/>
            <person name="Boston L.B."/>
            <person name="Williams M."/>
            <person name="Peterson D.G."/>
            <person name="McGee K."/>
            <person name="Jones D.C."/>
            <person name="Wendel J.F."/>
            <person name="Stelly D.M."/>
            <person name="Grimwood J."/>
            <person name="Schmutz J."/>
        </authorList>
    </citation>
    <scope>NUCLEOTIDE SEQUENCE [LARGE SCALE GENOMIC DNA]</scope>
    <source>
        <strain evidence="2">cv. TM-1</strain>
    </source>
</reference>
<reference evidence="3" key="2">
    <citation type="submission" date="2025-08" db="UniProtKB">
        <authorList>
            <consortium name="RefSeq"/>
        </authorList>
    </citation>
    <scope>IDENTIFICATION</scope>
</reference>